<gene>
    <name evidence="2" type="ORF">GO755_32820</name>
</gene>
<protein>
    <recommendedName>
        <fullName evidence="1">HTH cro/C1-type domain-containing protein</fullName>
    </recommendedName>
</protein>
<evidence type="ECO:0000313" key="2">
    <source>
        <dbReference type="EMBL" id="MVM34858.1"/>
    </source>
</evidence>
<comment type="caution">
    <text evidence="2">The sequence shown here is derived from an EMBL/GenBank/DDBJ whole genome shotgun (WGS) entry which is preliminary data.</text>
</comment>
<dbReference type="InterPro" id="IPR010982">
    <property type="entry name" value="Lambda_DNA-bd_dom_sf"/>
</dbReference>
<name>A0A7K1SM61_9BACT</name>
<organism evidence="2 3">
    <name type="scientific">Spirosoma arboris</name>
    <dbReference type="NCBI Taxonomy" id="2682092"/>
    <lineage>
        <taxon>Bacteria</taxon>
        <taxon>Pseudomonadati</taxon>
        <taxon>Bacteroidota</taxon>
        <taxon>Cytophagia</taxon>
        <taxon>Cytophagales</taxon>
        <taxon>Cytophagaceae</taxon>
        <taxon>Spirosoma</taxon>
    </lineage>
</organism>
<evidence type="ECO:0000313" key="3">
    <source>
        <dbReference type="Proteomes" id="UP000436006"/>
    </source>
</evidence>
<dbReference type="AlphaFoldDB" id="A0A7K1SM61"/>
<dbReference type="PROSITE" id="PS50943">
    <property type="entry name" value="HTH_CROC1"/>
    <property type="match status" value="1"/>
</dbReference>
<dbReference type="EMBL" id="WPIN01000019">
    <property type="protein sequence ID" value="MVM34858.1"/>
    <property type="molecule type" value="Genomic_DNA"/>
</dbReference>
<dbReference type="Proteomes" id="UP000436006">
    <property type="component" value="Unassembled WGS sequence"/>
</dbReference>
<dbReference type="InterPro" id="IPR001387">
    <property type="entry name" value="Cro/C1-type_HTH"/>
</dbReference>
<accession>A0A7K1SM61</accession>
<reference evidence="2 3" key="1">
    <citation type="submission" date="2019-12" db="EMBL/GenBank/DDBJ databases">
        <title>Spirosoma sp. HMF4905 genome sequencing and assembly.</title>
        <authorList>
            <person name="Kang H."/>
            <person name="Cha I."/>
            <person name="Kim H."/>
            <person name="Joh K."/>
        </authorList>
    </citation>
    <scope>NUCLEOTIDE SEQUENCE [LARGE SCALE GENOMIC DNA]</scope>
    <source>
        <strain evidence="2 3">HMF4905</strain>
    </source>
</reference>
<keyword evidence="3" id="KW-1185">Reference proteome</keyword>
<dbReference type="CDD" id="cd00093">
    <property type="entry name" value="HTH_XRE"/>
    <property type="match status" value="1"/>
</dbReference>
<proteinExistence type="predicted"/>
<dbReference type="RefSeq" id="WP_157589679.1">
    <property type="nucleotide sequence ID" value="NZ_WPIN01000019.1"/>
</dbReference>
<dbReference type="SUPFAM" id="SSF47413">
    <property type="entry name" value="lambda repressor-like DNA-binding domains"/>
    <property type="match status" value="1"/>
</dbReference>
<sequence>MEHQGERLKQLTKAKGFNMSQLAGMFGVTRTAVENHFKREQLTRKVVSRYAEKLGFSLDDFFEEINLKSVQQDKKIERQINLNGETVPAEIHLELQRKYFDLQERYDNLVLRFFPNAVQQDSITA</sequence>
<feature type="domain" description="HTH cro/C1-type" evidence="1">
    <location>
        <begin position="8"/>
        <end position="61"/>
    </location>
</feature>
<dbReference type="GO" id="GO:0003677">
    <property type="term" value="F:DNA binding"/>
    <property type="evidence" value="ECO:0007669"/>
    <property type="project" value="InterPro"/>
</dbReference>
<dbReference type="Gene3D" id="1.10.260.40">
    <property type="entry name" value="lambda repressor-like DNA-binding domains"/>
    <property type="match status" value="1"/>
</dbReference>
<evidence type="ECO:0000259" key="1">
    <source>
        <dbReference type="PROSITE" id="PS50943"/>
    </source>
</evidence>